<comment type="similarity">
    <text evidence="11">Belongs to the class I-like SAM-binding methyltransferase superfamily. RNA methyltransferase RlmE family.</text>
</comment>
<proteinExistence type="inferred from homology"/>
<dbReference type="PIRSF" id="PIRSF005461">
    <property type="entry name" value="23S_rRNA_mtase"/>
    <property type="match status" value="1"/>
</dbReference>
<keyword evidence="3 11" id="KW-0808">Transferase</keyword>
<evidence type="ECO:0000256" key="3">
    <source>
        <dbReference type="ARBA" id="ARBA00022679"/>
    </source>
</evidence>
<dbReference type="Proteomes" id="UP000017813">
    <property type="component" value="Unassembled WGS sequence"/>
</dbReference>
<dbReference type="SUPFAM" id="SSF53335">
    <property type="entry name" value="S-adenosyl-L-methionine-dependent methyltransferases"/>
    <property type="match status" value="1"/>
</dbReference>
<organism evidence="14 15">
    <name type="scientific">Simonsiella muelleri ATCC 29453</name>
    <dbReference type="NCBI Taxonomy" id="641147"/>
    <lineage>
        <taxon>Bacteria</taxon>
        <taxon>Pseudomonadati</taxon>
        <taxon>Pseudomonadota</taxon>
        <taxon>Betaproteobacteria</taxon>
        <taxon>Neisseriales</taxon>
        <taxon>Neisseriaceae</taxon>
        <taxon>Simonsiella</taxon>
    </lineage>
</organism>
<dbReference type="InterPro" id="IPR050082">
    <property type="entry name" value="RNA_methyltr_RlmE"/>
</dbReference>
<dbReference type="EC" id="2.1.1.166" evidence="6 11"/>
<dbReference type="HAMAP" id="MF_01547">
    <property type="entry name" value="RNA_methyltr_E"/>
    <property type="match status" value="1"/>
</dbReference>
<gene>
    <name evidence="11" type="primary">rlmE</name>
    <name evidence="11" type="synonym">ftsJ</name>
    <name evidence="11" type="synonym">rrmJ</name>
    <name evidence="14" type="ORF">HMPREF9021_00154</name>
</gene>
<keyword evidence="11" id="KW-0963">Cytoplasm</keyword>
<dbReference type="PANTHER" id="PTHR10920">
    <property type="entry name" value="RIBOSOMAL RNA METHYLTRANSFERASE"/>
    <property type="match status" value="1"/>
</dbReference>
<comment type="function">
    <text evidence="5 11">Specifically methylates the uridine in position 2552 of 23S rRNA at the 2'-O position of the ribose in the fully assembled 50S ribosomal subunit.</text>
</comment>
<evidence type="ECO:0000256" key="10">
    <source>
        <dbReference type="ARBA" id="ARBA00048970"/>
    </source>
</evidence>
<accession>V9HM91</accession>
<dbReference type="InterPro" id="IPR015507">
    <property type="entry name" value="rRNA-MeTfrase_E"/>
</dbReference>
<dbReference type="InterPro" id="IPR002877">
    <property type="entry name" value="RNA_MeTrfase_FtsJ_dom"/>
</dbReference>
<comment type="caution">
    <text evidence="14">The sequence shown here is derived from an EMBL/GenBank/DDBJ whole genome shotgun (WGS) entry which is preliminary data.</text>
</comment>
<comment type="catalytic activity">
    <reaction evidence="10 11">
        <text>uridine(2552) in 23S rRNA + S-adenosyl-L-methionine = 2'-O-methyluridine(2552) in 23S rRNA + S-adenosyl-L-homocysteine + H(+)</text>
        <dbReference type="Rhea" id="RHEA:42720"/>
        <dbReference type="Rhea" id="RHEA-COMP:10202"/>
        <dbReference type="Rhea" id="RHEA-COMP:10203"/>
        <dbReference type="ChEBI" id="CHEBI:15378"/>
        <dbReference type="ChEBI" id="CHEBI:57856"/>
        <dbReference type="ChEBI" id="CHEBI:59789"/>
        <dbReference type="ChEBI" id="CHEBI:65315"/>
        <dbReference type="ChEBI" id="CHEBI:74478"/>
        <dbReference type="EC" id="2.1.1.166"/>
    </reaction>
</comment>
<reference evidence="14 15" key="1">
    <citation type="submission" date="2010-03" db="EMBL/GenBank/DDBJ databases">
        <authorList>
            <consortium name="The Broad Institute Genome Sequencing Platform"/>
            <person name="Ward D."/>
            <person name="Earl A."/>
            <person name="Feldgarden M."/>
            <person name="Gevers D."/>
            <person name="Young S."/>
            <person name="Zeng Q."/>
            <person name="Koehrsen M."/>
            <person name="Alvarado L."/>
            <person name="Berlin A.M."/>
            <person name="Borenstein D."/>
            <person name="Chapman S.B."/>
            <person name="Chen Z."/>
            <person name="Engels R."/>
            <person name="Freedman E."/>
            <person name="Gellesch M."/>
            <person name="Goldberg J."/>
            <person name="Griggs A."/>
            <person name="Gujja S."/>
            <person name="Heilman E.R."/>
            <person name="Heiman D.I."/>
            <person name="Hepburn T.A."/>
            <person name="Howarth C."/>
            <person name="Jen D."/>
            <person name="Larson L."/>
            <person name="Mehta T."/>
            <person name="Park D."/>
            <person name="Pearson M."/>
            <person name="Richards J."/>
            <person name="Roberts A."/>
            <person name="Saif S."/>
            <person name="Shea T.D."/>
            <person name="Shenoy N."/>
            <person name="Sisk P."/>
            <person name="Stolte C."/>
            <person name="Sykes S.N."/>
            <person name="Walk T."/>
            <person name="White J."/>
            <person name="Yandava C."/>
            <person name="Izard J."/>
            <person name="Baranova O.V."/>
            <person name="Blanton J.M."/>
            <person name="Tanner A.C."/>
            <person name="Dewhirst F."/>
            <person name="Haas B."/>
            <person name="Nusbaum C."/>
            <person name="Birren B."/>
        </authorList>
    </citation>
    <scope>NUCLEOTIDE SEQUENCE [LARGE SCALE GENOMIC DNA]</scope>
    <source>
        <strain evidence="14 15">ATCC 29453</strain>
    </source>
</reference>
<dbReference type="GO" id="GO:0005737">
    <property type="term" value="C:cytoplasm"/>
    <property type="evidence" value="ECO:0007669"/>
    <property type="project" value="UniProtKB-SubCell"/>
</dbReference>
<keyword evidence="2 11" id="KW-0489">Methyltransferase</keyword>
<feature type="active site" description="Proton acceptor" evidence="11 12">
    <location>
        <position position="205"/>
    </location>
</feature>
<dbReference type="EMBL" id="ADCY02000003">
    <property type="protein sequence ID" value="EFG31757.2"/>
    <property type="molecule type" value="Genomic_DNA"/>
</dbReference>
<dbReference type="GO" id="GO:0008650">
    <property type="term" value="F:rRNA (uridine-2'-O-)-methyltransferase activity"/>
    <property type="evidence" value="ECO:0007669"/>
    <property type="project" value="UniProtKB-UniRule"/>
</dbReference>
<dbReference type="Gene3D" id="3.40.50.150">
    <property type="entry name" value="Vaccinia Virus protein VP39"/>
    <property type="match status" value="1"/>
</dbReference>
<dbReference type="PANTHER" id="PTHR10920:SF18">
    <property type="entry name" value="RRNA METHYLTRANSFERASE 2, MITOCHONDRIAL"/>
    <property type="match status" value="1"/>
</dbReference>
<dbReference type="STRING" id="641147.HMPREF9021_00154"/>
<keyword evidence="15" id="KW-1185">Reference proteome</keyword>
<dbReference type="FunFam" id="3.40.50.150:FF:000005">
    <property type="entry name" value="Ribosomal RNA large subunit methyltransferase E"/>
    <property type="match status" value="1"/>
</dbReference>
<feature type="binding site" evidence="11">
    <location>
        <position position="124"/>
    </location>
    <ligand>
        <name>S-adenosyl-L-methionine</name>
        <dbReference type="ChEBI" id="CHEBI:59789"/>
    </ligand>
</feature>
<evidence type="ECO:0000256" key="4">
    <source>
        <dbReference type="ARBA" id="ARBA00022691"/>
    </source>
</evidence>
<reference evidence="14 15" key="2">
    <citation type="submission" date="2011-10" db="EMBL/GenBank/DDBJ databases">
        <title>The Genome Sequence of Simonsiella muelleri ATCC 29453.</title>
        <authorList>
            <consortium name="The Broad Institute Genome Sequencing Platform"/>
            <consortium name="The Broad Institute Genome Sequencing Center for Infectious Disease"/>
            <person name="Earl A."/>
            <person name="Ward D."/>
            <person name="Feldgarden M."/>
            <person name="Gevers D."/>
            <person name="Izard J."/>
            <person name="Baranova O.V."/>
            <person name="Blanton J.M."/>
            <person name="Tanner A.C."/>
            <person name="Dewhirst F."/>
            <person name="Young S.K."/>
            <person name="Zeng Q."/>
            <person name="Gargeya S."/>
            <person name="Fitzgerald M."/>
            <person name="Haas B."/>
            <person name="Abouelleil A."/>
            <person name="Alvarado L."/>
            <person name="Arachchi H.M."/>
            <person name="Berlin A."/>
            <person name="Brown A."/>
            <person name="Chapman S.B."/>
            <person name="Chen Z."/>
            <person name="Dunbar C."/>
            <person name="Freedman E."/>
            <person name="Gearin G."/>
            <person name="Goldberg J."/>
            <person name="Griggs A."/>
            <person name="Gujja S."/>
            <person name="Heiman D."/>
            <person name="Howarth C."/>
            <person name="Larson L."/>
            <person name="Lui A."/>
            <person name="MacDonald P.J.P."/>
            <person name="Montmayeur A."/>
            <person name="Murphy C."/>
            <person name="Neiman D."/>
            <person name="Pearson M."/>
            <person name="Priest M."/>
            <person name="Roberts A."/>
            <person name="Saif S."/>
            <person name="Shea T."/>
            <person name="Shenoy N."/>
            <person name="Sisk P."/>
            <person name="Stolte C."/>
            <person name="Sykes S."/>
            <person name="Wortman J."/>
            <person name="Nusbaum C."/>
            <person name="Birren B."/>
        </authorList>
    </citation>
    <scope>NUCLEOTIDE SEQUENCE [LARGE SCALE GENOMIC DNA]</scope>
    <source>
        <strain evidence="14 15">ATCC 29453</strain>
    </source>
</reference>
<feature type="domain" description="Ribosomal RNA methyltransferase FtsJ" evidence="13">
    <location>
        <begin position="72"/>
        <end position="248"/>
    </location>
</feature>
<feature type="binding site" evidence="11">
    <location>
        <position position="140"/>
    </location>
    <ligand>
        <name>S-adenosyl-L-methionine</name>
        <dbReference type="ChEBI" id="CHEBI:59789"/>
    </ligand>
</feature>
<evidence type="ECO:0000313" key="15">
    <source>
        <dbReference type="Proteomes" id="UP000017813"/>
    </source>
</evidence>
<evidence type="ECO:0000256" key="6">
    <source>
        <dbReference type="ARBA" id="ARBA00038861"/>
    </source>
</evidence>
<feature type="binding site" evidence="11">
    <location>
        <position position="165"/>
    </location>
    <ligand>
        <name>S-adenosyl-L-methionine</name>
        <dbReference type="ChEBI" id="CHEBI:59789"/>
    </ligand>
</feature>
<dbReference type="InterPro" id="IPR029063">
    <property type="entry name" value="SAM-dependent_MTases_sf"/>
</dbReference>
<name>V9HM91_9NEIS</name>
<feature type="binding site" evidence="11">
    <location>
        <position position="106"/>
    </location>
    <ligand>
        <name>S-adenosyl-L-methionine</name>
        <dbReference type="ChEBI" id="CHEBI:59789"/>
    </ligand>
</feature>
<sequence>MSDKINNKIKVNTQATRQPENSVQCYFFIFRLPEYLFINRKNNMVQRSKSSTTWMNEHVNDPYVQRAQKDGYRARAAYKLLEINEKDKIIKPNTVLADLGSAPGSWSQVAIKLVGKQGKVFALDILPMEHIDGVQFIQGDFREADVLAQFESLLENRPLDLVICDMAPNMSGNAVMDQARSYYLCELALDFSQNHLKTGGCFLVKVFQGSGYQEYLTAMRETFTVVQTRKPDASRNRSSEIYLLGKNKR</sequence>
<evidence type="ECO:0000256" key="2">
    <source>
        <dbReference type="ARBA" id="ARBA00022603"/>
    </source>
</evidence>
<protein>
    <recommendedName>
        <fullName evidence="7 11">Ribosomal RNA large subunit methyltransferase E</fullName>
        <ecNumber evidence="6 11">2.1.1.166</ecNumber>
    </recommendedName>
    <alternativeName>
        <fullName evidence="9 11">23S rRNA Um2552 methyltransferase</fullName>
    </alternativeName>
    <alternativeName>
        <fullName evidence="8 11">rRNA (uridine-2'-O-)-methyltransferase</fullName>
    </alternativeName>
</protein>
<feature type="binding site" evidence="11">
    <location>
        <position position="104"/>
    </location>
    <ligand>
        <name>S-adenosyl-L-methionine</name>
        <dbReference type="ChEBI" id="CHEBI:59789"/>
    </ligand>
</feature>
<dbReference type="AlphaFoldDB" id="V9HM91"/>
<evidence type="ECO:0000256" key="12">
    <source>
        <dbReference type="PIRSR" id="PIRSR005461-1"/>
    </source>
</evidence>
<comment type="subcellular location">
    <subcellularLocation>
        <location evidence="11">Cytoplasm</location>
    </subcellularLocation>
</comment>
<dbReference type="HOGENOM" id="CLU_009422_4_0_4"/>
<evidence type="ECO:0000256" key="7">
    <source>
        <dbReference type="ARBA" id="ARBA00041129"/>
    </source>
</evidence>
<evidence type="ECO:0000256" key="9">
    <source>
        <dbReference type="ARBA" id="ARBA00042745"/>
    </source>
</evidence>
<dbReference type="Pfam" id="PF01728">
    <property type="entry name" value="FtsJ"/>
    <property type="match status" value="1"/>
</dbReference>
<evidence type="ECO:0000256" key="5">
    <source>
        <dbReference type="ARBA" id="ARBA00037569"/>
    </source>
</evidence>
<evidence type="ECO:0000256" key="8">
    <source>
        <dbReference type="ARBA" id="ARBA00041995"/>
    </source>
</evidence>
<evidence type="ECO:0000256" key="1">
    <source>
        <dbReference type="ARBA" id="ARBA00022552"/>
    </source>
</evidence>
<keyword evidence="1 11" id="KW-0698">rRNA processing</keyword>
<dbReference type="eggNOG" id="COG0293">
    <property type="taxonomic scope" value="Bacteria"/>
</dbReference>
<keyword evidence="4 11" id="KW-0949">S-adenosyl-L-methionine</keyword>
<evidence type="ECO:0000259" key="13">
    <source>
        <dbReference type="Pfam" id="PF01728"/>
    </source>
</evidence>
<evidence type="ECO:0000256" key="11">
    <source>
        <dbReference type="HAMAP-Rule" id="MF_01547"/>
    </source>
</evidence>
<evidence type="ECO:0000313" key="14">
    <source>
        <dbReference type="EMBL" id="EFG31757.2"/>
    </source>
</evidence>